<reference evidence="2" key="1">
    <citation type="submission" date="2024-06" db="EMBL/GenBank/DDBJ databases">
        <authorList>
            <consortium name="consrtm"/>
            <person name="Uemura M."/>
            <person name="Terahara T."/>
        </authorList>
    </citation>
    <scope>NUCLEOTIDE SEQUENCE</scope>
    <source>
        <strain evidence="2">KM77-8</strain>
    </source>
</reference>
<evidence type="ECO:0000313" key="2">
    <source>
        <dbReference type="EMBL" id="BFO14775.1"/>
    </source>
</evidence>
<gene>
    <name evidence="2" type="ORF">SHKM778_11630</name>
</gene>
<proteinExistence type="predicted"/>
<organism evidence="2">
    <name type="scientific">Streptomyces haneummycinicus</name>
    <dbReference type="NCBI Taxonomy" id="3074435"/>
    <lineage>
        <taxon>Bacteria</taxon>
        <taxon>Bacillati</taxon>
        <taxon>Actinomycetota</taxon>
        <taxon>Actinomycetes</taxon>
        <taxon>Kitasatosporales</taxon>
        <taxon>Streptomycetaceae</taxon>
        <taxon>Streptomyces</taxon>
    </lineage>
</organism>
<feature type="compositionally biased region" description="Low complexity" evidence="1">
    <location>
        <begin position="68"/>
        <end position="79"/>
    </location>
</feature>
<dbReference type="AlphaFoldDB" id="A0AAT9HBI1"/>
<name>A0AAT9HBI1_9ACTN</name>
<evidence type="ECO:0000256" key="1">
    <source>
        <dbReference type="SAM" id="MobiDB-lite"/>
    </source>
</evidence>
<sequence>MRELFGGGQRLRLRAGRAGTDVPGVTAGVGRVGLQPVTGVGVRVLLPAAQPRKAGELGEGARGDIGEAAARSSRASASS</sequence>
<reference evidence="2" key="2">
    <citation type="submission" date="2024-07" db="EMBL/GenBank/DDBJ databases">
        <title>Streptomyces haneummycinica sp. nov., a new antibiotic-producing actinobacterium isolated from marine sediment.</title>
        <authorList>
            <person name="Uemura M."/>
            <person name="Hamada M."/>
            <person name="Hirano S."/>
            <person name="Kobayashi K."/>
            <person name="Ohshiro T."/>
            <person name="Kobayashi T."/>
            <person name="Terahara T."/>
        </authorList>
    </citation>
    <scope>NUCLEOTIDE SEQUENCE</scope>
    <source>
        <strain evidence="2">KM77-8</strain>
    </source>
</reference>
<feature type="compositionally biased region" description="Basic and acidic residues" evidence="1">
    <location>
        <begin position="53"/>
        <end position="65"/>
    </location>
</feature>
<accession>A0AAT9HBI1</accession>
<feature type="region of interest" description="Disordered" evidence="1">
    <location>
        <begin position="51"/>
        <end position="79"/>
    </location>
</feature>
<dbReference type="EMBL" id="AP035768">
    <property type="protein sequence ID" value="BFO14775.1"/>
    <property type="molecule type" value="Genomic_DNA"/>
</dbReference>
<protein>
    <submittedName>
        <fullName evidence="2">Uncharacterized protein</fullName>
    </submittedName>
</protein>